<protein>
    <recommendedName>
        <fullName evidence="3">F-box domain-containing protein</fullName>
    </recommendedName>
</protein>
<gene>
    <name evidence="1" type="ORF">GGX14DRAFT_468460</name>
</gene>
<reference evidence="1" key="1">
    <citation type="submission" date="2023-03" db="EMBL/GenBank/DDBJ databases">
        <title>Massive genome expansion in bonnet fungi (Mycena s.s.) driven by repeated elements and novel gene families across ecological guilds.</title>
        <authorList>
            <consortium name="Lawrence Berkeley National Laboratory"/>
            <person name="Harder C.B."/>
            <person name="Miyauchi S."/>
            <person name="Viragh M."/>
            <person name="Kuo A."/>
            <person name="Thoen E."/>
            <person name="Andreopoulos B."/>
            <person name="Lu D."/>
            <person name="Skrede I."/>
            <person name="Drula E."/>
            <person name="Henrissat B."/>
            <person name="Morin E."/>
            <person name="Kohler A."/>
            <person name="Barry K."/>
            <person name="LaButti K."/>
            <person name="Morin E."/>
            <person name="Salamov A."/>
            <person name="Lipzen A."/>
            <person name="Mereny Z."/>
            <person name="Hegedus B."/>
            <person name="Baldrian P."/>
            <person name="Stursova M."/>
            <person name="Weitz H."/>
            <person name="Taylor A."/>
            <person name="Grigoriev I.V."/>
            <person name="Nagy L.G."/>
            <person name="Martin F."/>
            <person name="Kauserud H."/>
        </authorList>
    </citation>
    <scope>NUCLEOTIDE SEQUENCE</scope>
    <source>
        <strain evidence="1">9144</strain>
    </source>
</reference>
<sequence length="568" mass="64757">MGWATLWLKMNAGSQDSPAYQFISIQELYDLLLIYVTHDSMGYHSINKTLARLARVSKWTSGPALDQLWKELSHPSQIISLLPDEVYKVHSPSGQYILRRTLVESDFVVFDKYAPRVQFVDINTSLTANAGCELFSTLKSFRDPIFPHLLRFDWHASAKFNTMGAFHLISRHHNVPRDRFALNMLGNIKDSDAPYPALKSFTTGAGLAETIALFQKRLSFWLPDVSTLEINTQTYLPRSIILEGIKSLSHLEHFDSRVSLGADILAYFAGLPYLKSLHIWKEEDATIASVAKLRKGTNSSTKFPVLEGLEFQTTRSAAEEFITLIESSCLERVAFEITDFHPIESSMFARITRLPNRTSTLRHFTFHTPDHALAATMRHVVFDISAFEPLFACHNLETLDLKVDAYAVEFDDTNLERMAASWPQLRTLRVYSRYTQQFGYVPPKVHLYTLWHLVEKCRELRQIEMAVDARVEGPFDPPHDSPVTCSHSVEKISFFLSPLANPTHVAAFLDRAFPNIIEFNAGLPKEEEARKAPSWFVVNEALPNVDREWRELSRRAQHDSSDSNCGFQ</sequence>
<dbReference type="InterPro" id="IPR032675">
    <property type="entry name" value="LRR_dom_sf"/>
</dbReference>
<comment type="caution">
    <text evidence="1">The sequence shown here is derived from an EMBL/GenBank/DDBJ whole genome shotgun (WGS) entry which is preliminary data.</text>
</comment>
<evidence type="ECO:0000313" key="1">
    <source>
        <dbReference type="EMBL" id="KAJ7199254.1"/>
    </source>
</evidence>
<name>A0AAD6Y8F9_9AGAR</name>
<accession>A0AAD6Y8F9</accession>
<evidence type="ECO:0008006" key="3">
    <source>
        <dbReference type="Google" id="ProtNLM"/>
    </source>
</evidence>
<keyword evidence="2" id="KW-1185">Reference proteome</keyword>
<dbReference type="EMBL" id="JARJCW010000069">
    <property type="protein sequence ID" value="KAJ7199254.1"/>
    <property type="molecule type" value="Genomic_DNA"/>
</dbReference>
<dbReference type="Proteomes" id="UP001219525">
    <property type="component" value="Unassembled WGS sequence"/>
</dbReference>
<organism evidence="1 2">
    <name type="scientific">Mycena pura</name>
    <dbReference type="NCBI Taxonomy" id="153505"/>
    <lineage>
        <taxon>Eukaryota</taxon>
        <taxon>Fungi</taxon>
        <taxon>Dikarya</taxon>
        <taxon>Basidiomycota</taxon>
        <taxon>Agaricomycotina</taxon>
        <taxon>Agaricomycetes</taxon>
        <taxon>Agaricomycetidae</taxon>
        <taxon>Agaricales</taxon>
        <taxon>Marasmiineae</taxon>
        <taxon>Mycenaceae</taxon>
        <taxon>Mycena</taxon>
    </lineage>
</organism>
<dbReference type="Gene3D" id="3.80.10.10">
    <property type="entry name" value="Ribonuclease Inhibitor"/>
    <property type="match status" value="1"/>
</dbReference>
<proteinExistence type="predicted"/>
<evidence type="ECO:0000313" key="2">
    <source>
        <dbReference type="Proteomes" id="UP001219525"/>
    </source>
</evidence>
<dbReference type="AlphaFoldDB" id="A0AAD6Y8F9"/>